<keyword evidence="5" id="KW-0328">Glycosyltransferase</keyword>
<comment type="similarity">
    <text evidence="3">Belongs to the glycosyltransferase 18 family.</text>
</comment>
<evidence type="ECO:0000313" key="16">
    <source>
        <dbReference type="Proteomes" id="UP001497525"/>
    </source>
</evidence>
<organism evidence="15 16">
    <name type="scientific">Calicophoron daubneyi</name>
    <name type="common">Rumen fluke</name>
    <name type="synonym">Paramphistomum daubneyi</name>
    <dbReference type="NCBI Taxonomy" id="300641"/>
    <lineage>
        <taxon>Eukaryota</taxon>
        <taxon>Metazoa</taxon>
        <taxon>Spiralia</taxon>
        <taxon>Lophotrochozoa</taxon>
        <taxon>Platyhelminthes</taxon>
        <taxon>Trematoda</taxon>
        <taxon>Digenea</taxon>
        <taxon>Plagiorchiida</taxon>
        <taxon>Pronocephalata</taxon>
        <taxon>Paramphistomoidea</taxon>
        <taxon>Paramphistomidae</taxon>
        <taxon>Calicophoron</taxon>
    </lineage>
</organism>
<evidence type="ECO:0000256" key="12">
    <source>
        <dbReference type="ARBA" id="ARBA00023180"/>
    </source>
</evidence>
<comment type="pathway">
    <text evidence="2">Protein modification; protein glycosylation.</text>
</comment>
<dbReference type="PANTHER" id="PTHR15075">
    <property type="entry name" value="ALPHA-MANNOSIDE BETA-1,6-N-ACETYLGLUCOSAMINYLTRANSFERASE"/>
    <property type="match status" value="1"/>
</dbReference>
<evidence type="ECO:0000256" key="4">
    <source>
        <dbReference type="ARBA" id="ARBA00012671"/>
    </source>
</evidence>
<evidence type="ECO:0000256" key="1">
    <source>
        <dbReference type="ARBA" id="ARBA00004323"/>
    </source>
</evidence>
<evidence type="ECO:0000256" key="6">
    <source>
        <dbReference type="ARBA" id="ARBA00022679"/>
    </source>
</evidence>
<accession>A0AAV2TVE0</accession>
<feature type="domain" description="Glycosyltransferase family 18 catalytic" evidence="14">
    <location>
        <begin position="35"/>
        <end position="496"/>
    </location>
</feature>
<evidence type="ECO:0000313" key="15">
    <source>
        <dbReference type="EMBL" id="CAL5141130.1"/>
    </source>
</evidence>
<keyword evidence="8" id="KW-0735">Signal-anchor</keyword>
<feature type="domain" description="Glycosyltransferase family 18 catalytic" evidence="14">
    <location>
        <begin position="544"/>
        <end position="615"/>
    </location>
</feature>
<keyword evidence="12" id="KW-0325">Glycoprotein</keyword>
<dbReference type="Proteomes" id="UP001497525">
    <property type="component" value="Unassembled WGS sequence"/>
</dbReference>
<dbReference type="InterPro" id="IPR052105">
    <property type="entry name" value="MGAT5_Glycosyltransferase"/>
</dbReference>
<dbReference type="GO" id="GO:0006487">
    <property type="term" value="P:protein N-linked glycosylation"/>
    <property type="evidence" value="ECO:0007669"/>
    <property type="project" value="TreeGrafter"/>
</dbReference>
<reference evidence="15" key="1">
    <citation type="submission" date="2024-06" db="EMBL/GenBank/DDBJ databases">
        <authorList>
            <person name="Liu X."/>
            <person name="Lenzi L."/>
            <person name="Haldenby T S."/>
            <person name="Uol C."/>
        </authorList>
    </citation>
    <scope>NUCLEOTIDE SEQUENCE</scope>
</reference>
<evidence type="ECO:0000256" key="8">
    <source>
        <dbReference type="ARBA" id="ARBA00022968"/>
    </source>
</evidence>
<keyword evidence="7" id="KW-0812">Transmembrane</keyword>
<dbReference type="EC" id="2.4.1.155" evidence="4"/>
<evidence type="ECO:0000259" key="14">
    <source>
        <dbReference type="Pfam" id="PF15024"/>
    </source>
</evidence>
<evidence type="ECO:0000256" key="7">
    <source>
        <dbReference type="ARBA" id="ARBA00022692"/>
    </source>
</evidence>
<comment type="caution">
    <text evidence="15">The sequence shown here is derived from an EMBL/GenBank/DDBJ whole genome shotgun (WGS) entry which is preliminary data.</text>
</comment>
<evidence type="ECO:0000256" key="5">
    <source>
        <dbReference type="ARBA" id="ARBA00022676"/>
    </source>
</evidence>
<sequence>MFEEMSKVKHISEHSTVAGKNSLQTGYLHFMRLNRTTVETAQINTDLNGLLVVIRNGDNHKNSDKFSAERLTRMWPDWLSGLSKYQTWIKDTNSSREHNFGEPRLMGRIRLRILLYIGAFSRRTSPGWEEGLSSGAPLGELVQWTDLMAGLYILGHKISVHKELETATRFLHSSRCSVETSSTDCDIDLIYTDIIGYEQIVNRTNVPKCKFRILDSFGTQSRYNRETGPYSGLKLNLQQFYTYLPHSPDNTFLGFVIEQSNATRTVTPKNTSKPIALVYGKQPYMLAGTTDYLKVLSEFFELHANFPGSSAQGISEFVHTHKSSFGETYFSLMKSAQVFVGLGFPYEGPAPLEAIANGLIFLNVRFTPPHNKYRVAFFKDKPTARELTSQHPYIEHFIGEPYSYLVDKNNAEQIRGTVRRLLAYPVSSGYRTFEFSPVGFIERLNALLERQHFCDPSKPINSAVDVSELQSSLRDIFLKVVISESGQSCASACALHKRIMPLLIPQESPTSYPSRASTTDVWTGYLYNRFSEALPTLTQHDWLSLRCGPEYFYLINTESAFLNAVNQTSCLSVKQMNFAAPYWNPREGTCVLQNDILSYDCVTPSLADIRRLCPCTDTLPGQPLLSAGQL</sequence>
<evidence type="ECO:0000256" key="2">
    <source>
        <dbReference type="ARBA" id="ARBA00004922"/>
    </source>
</evidence>
<proteinExistence type="inferred from homology"/>
<keyword evidence="6" id="KW-0808">Transferase</keyword>
<dbReference type="PANTHER" id="PTHR15075:SF2">
    <property type="entry name" value="ALPHA-1,6-MANNOSYLGLYCOPROTEIN 6-BETA-N-ACETYLGLUCOSAMINYLTRANSFERASE"/>
    <property type="match status" value="1"/>
</dbReference>
<evidence type="ECO:0000256" key="9">
    <source>
        <dbReference type="ARBA" id="ARBA00022989"/>
    </source>
</evidence>
<dbReference type="AlphaFoldDB" id="A0AAV2TVE0"/>
<dbReference type="EMBL" id="CAXLJL010000822">
    <property type="protein sequence ID" value="CAL5141130.1"/>
    <property type="molecule type" value="Genomic_DNA"/>
</dbReference>
<comment type="catalytic activity">
    <reaction evidence="13">
        <text>N(4)-{beta-D-GlcNAc-(1-&gt;2)-[beta-D-GlcNAc-(1-&gt;4)]-alpha-D-Man-(1-&gt;3)-[beta-D-GlcNAc-(1-&gt;2)-alpha-D-Man-(1-&gt;6)]-beta-D-Man-(1-&gt;4)-beta-D-GlcNAc-(1-&gt;4)-beta-D-GlcNAc}-L-asparaginyl-[protein] + UDP-N-acetyl-alpha-D-glucosamine = N(4)-{beta-D-GlcNAc-(1-&gt;2)-[beta-D-GlcNAc-(1-&gt;4)]-alpha-D-Man-(1-&gt;3)-[beta-D-GlcNAc-(1-&gt;2)-[beta-D-GlcNAc-(1-&gt;6)]-alpha-D-Man-(1-&gt;6)]-beta-D-Man-(1-&gt;4)-beta-D-GlcNAc-(1-&gt;4)-beta-D-GlcNAc}-L-asparaginyl-[protein] + UDP + H(+)</text>
        <dbReference type="Rhea" id="RHEA:16921"/>
        <dbReference type="Rhea" id="RHEA-COMP:14374"/>
        <dbReference type="Rhea" id="RHEA-COMP:14377"/>
        <dbReference type="ChEBI" id="CHEBI:15378"/>
        <dbReference type="ChEBI" id="CHEBI:57705"/>
        <dbReference type="ChEBI" id="CHEBI:58223"/>
        <dbReference type="ChEBI" id="CHEBI:139507"/>
        <dbReference type="ChEBI" id="CHEBI:139510"/>
        <dbReference type="EC" id="2.4.1.155"/>
    </reaction>
</comment>
<evidence type="ECO:0000256" key="13">
    <source>
        <dbReference type="ARBA" id="ARBA00048243"/>
    </source>
</evidence>
<dbReference type="InterPro" id="IPR026116">
    <property type="entry name" value="GT18_cat"/>
</dbReference>
<keyword evidence="10" id="KW-0333">Golgi apparatus</keyword>
<dbReference type="GO" id="GO:0000139">
    <property type="term" value="C:Golgi membrane"/>
    <property type="evidence" value="ECO:0007669"/>
    <property type="project" value="UniProtKB-SubCell"/>
</dbReference>
<evidence type="ECO:0000256" key="10">
    <source>
        <dbReference type="ARBA" id="ARBA00023034"/>
    </source>
</evidence>
<keyword evidence="11" id="KW-0472">Membrane</keyword>
<keyword evidence="9" id="KW-1133">Transmembrane helix</keyword>
<gene>
    <name evidence="15" type="ORF">CDAUBV1_LOCUS16401</name>
</gene>
<evidence type="ECO:0000256" key="11">
    <source>
        <dbReference type="ARBA" id="ARBA00023136"/>
    </source>
</evidence>
<evidence type="ECO:0000256" key="3">
    <source>
        <dbReference type="ARBA" id="ARBA00007477"/>
    </source>
</evidence>
<name>A0AAV2TVE0_CALDB</name>
<dbReference type="GO" id="GO:0030144">
    <property type="term" value="F:alpha-1,6-mannosylglycoprotein 6-beta-N-acetylglucosaminyltransferase activity"/>
    <property type="evidence" value="ECO:0007669"/>
    <property type="project" value="UniProtKB-EC"/>
</dbReference>
<comment type="subcellular location">
    <subcellularLocation>
        <location evidence="1">Golgi apparatus membrane</location>
        <topology evidence="1">Single-pass type II membrane protein</topology>
    </subcellularLocation>
</comment>
<protein>
    <recommendedName>
        <fullName evidence="4">alpha-1,6-mannosyl-glycoprotein 6-beta-N-acetylglucosaminyltransferase</fullName>
        <ecNumber evidence="4">2.4.1.155</ecNumber>
    </recommendedName>
</protein>
<dbReference type="Pfam" id="PF15024">
    <property type="entry name" value="Glyco_transf_18"/>
    <property type="match status" value="2"/>
</dbReference>